<dbReference type="PROSITE" id="PS51664">
    <property type="entry name" value="YCAO"/>
    <property type="match status" value="1"/>
</dbReference>
<dbReference type="NCBIfam" id="TIGR03882">
    <property type="entry name" value="cyclo_dehyd_2"/>
    <property type="match status" value="1"/>
</dbReference>
<organism evidence="2 3">
    <name type="scientific">Shewanella piezotolerans (strain WP3 / JCM 13877)</name>
    <dbReference type="NCBI Taxonomy" id="225849"/>
    <lineage>
        <taxon>Bacteria</taxon>
        <taxon>Pseudomonadati</taxon>
        <taxon>Pseudomonadota</taxon>
        <taxon>Gammaproteobacteria</taxon>
        <taxon>Alteromonadales</taxon>
        <taxon>Shewanellaceae</taxon>
        <taxon>Shewanella</taxon>
    </lineage>
</organism>
<dbReference type="Pfam" id="PF02624">
    <property type="entry name" value="YcaO"/>
    <property type="match status" value="1"/>
</dbReference>
<name>B8CN32_SHEPW</name>
<dbReference type="InterPro" id="IPR022291">
    <property type="entry name" value="Bacteriocin_synth_cyclodeHase"/>
</dbReference>
<dbReference type="Gene3D" id="3.40.50.720">
    <property type="entry name" value="NAD(P)-binding Rossmann-like Domain"/>
    <property type="match status" value="1"/>
</dbReference>
<dbReference type="InterPro" id="IPR003776">
    <property type="entry name" value="YcaO-like_dom"/>
</dbReference>
<dbReference type="Pfam" id="PF00899">
    <property type="entry name" value="ThiF"/>
    <property type="match status" value="1"/>
</dbReference>
<dbReference type="InterPro" id="IPR000594">
    <property type="entry name" value="ThiF_NAD_FAD-bd"/>
</dbReference>
<dbReference type="SUPFAM" id="SSF69572">
    <property type="entry name" value="Activating enzymes of the ubiquitin-like proteins"/>
    <property type="match status" value="1"/>
</dbReference>
<dbReference type="Gene3D" id="3.90.930.60">
    <property type="match status" value="1"/>
</dbReference>
<dbReference type="Gene3D" id="3.30.160.660">
    <property type="match status" value="1"/>
</dbReference>
<dbReference type="KEGG" id="swp:swp_1766"/>
<sequence length="826" mass="91162">MNTLLLSPAATITPNVHGVLLQSDLGDFQLHGKDVSDFVTTVVPLLQGDNTEQAVCEKLPDYSESSVKAVIALLKQKGLLEEVSADNCFSPPWAMHQRFINAWSNKETPDNELKDKKILVIGLEPWSVKMVDELACSGVGHIHIVDNDVVTTDDILCHRAMGEQSVGLQRSVVLKAVIDQQSPWCNITTQPLEKGCHGIDLADEFDWDLVVVTLSKEAKHWLYQISKTLHHHQLPALYGSLDGLESWIGPAVNLTPSANAIDACWNCLRLRRLGTEHAPDLAHELDKSANNSQQTSRARNMLSSMAALTGHQLTMEVIKLLSGYIQSDLVGKVNVQNLVSSQAESHKIIPVPWCKVCGYDHQSAIAHTSLVKQQQLKRAGMQVGAMSAVSAHQIELTNPLNMMHSVDDVSQLFEGWVDDKTGIIRNLSGHSAQLPDFPVTASASVSNFTAGQYDPRAVGQVGSGKGLDGVSAHISAIGEAIERYSAARYRLEDCHYASISQLTGSYLDPNDLVLYSKKQYHSPQFPFSRWNKKRKIHWSKGVYLGGQEPVWVPSLVSYFNFSCPYEEQFSQVSSNGLAAGQDNDDAGIRATYELIERDAMMLTWYAKHPCQRLKLDTVNHGKMRVMLDELSVIGVQLELYLLDVGIHVPTVVCLALGDGLQTPAVSVALACHGDIQVAMKKALLEQGHVMPYLCHLMRSGAKVPQHVSEVQSLEDHAAYYFKLNKRSAFDFMRQPAEQAIDIEQWSYPVVKDSSALNQRLLDAGVEVAIVDVTSPDVALSPFRVARAVGKHMQPIHFGEQFKRVDNPRLKRLLGGESVNMDPHPIA</sequence>
<dbReference type="eggNOG" id="COG1944">
    <property type="taxonomic scope" value="Bacteria"/>
</dbReference>
<dbReference type="PANTHER" id="PTHR37809">
    <property type="entry name" value="RIBOSOMAL PROTEIN S12 METHYLTHIOTRANSFERASE ACCESSORY FACTOR YCAO"/>
    <property type="match status" value="1"/>
</dbReference>
<dbReference type="OrthoDB" id="109999at2"/>
<evidence type="ECO:0000259" key="1">
    <source>
        <dbReference type="PROSITE" id="PS51664"/>
    </source>
</evidence>
<evidence type="ECO:0000313" key="2">
    <source>
        <dbReference type="EMBL" id="ACJ28534.1"/>
    </source>
</evidence>
<dbReference type="InterPro" id="IPR027624">
    <property type="entry name" value="TOMM_cyclo_SagD"/>
</dbReference>
<feature type="domain" description="YcaO" evidence="1">
    <location>
        <begin position="464"/>
        <end position="826"/>
    </location>
</feature>
<dbReference type="RefSeq" id="WP_020911912.1">
    <property type="nucleotide sequence ID" value="NC_011566.1"/>
</dbReference>
<dbReference type="STRING" id="225849.swp_1766"/>
<dbReference type="NCBIfam" id="TIGR03604">
    <property type="entry name" value="TOMM_cyclo_SagD"/>
    <property type="match status" value="1"/>
</dbReference>
<dbReference type="Proteomes" id="UP000000753">
    <property type="component" value="Chromosome"/>
</dbReference>
<dbReference type="PANTHER" id="PTHR37809:SF1">
    <property type="entry name" value="RIBOSOMAL PROTEIN S12 METHYLTHIOTRANSFERASE ACCESSORY FACTOR YCAO"/>
    <property type="match status" value="1"/>
</dbReference>
<dbReference type="HOGENOM" id="CLU_020793_1_0_6"/>
<dbReference type="InterPro" id="IPR035985">
    <property type="entry name" value="Ubiquitin-activating_enz"/>
</dbReference>
<protein>
    <recommendedName>
        <fullName evidence="1">YcaO domain-containing protein</fullName>
    </recommendedName>
</protein>
<reference evidence="2 3" key="1">
    <citation type="journal article" date="2008" name="PLoS ONE">
        <title>Environmental adaptation: genomic analysis of the piezotolerant and psychrotolerant deep-sea iron reducing bacterium Shewanella piezotolerans WP3.</title>
        <authorList>
            <person name="Wang F."/>
            <person name="Wang J."/>
            <person name="Jian H."/>
            <person name="Zhang B."/>
            <person name="Li S."/>
            <person name="Wang F."/>
            <person name="Zeng X."/>
            <person name="Gao L."/>
            <person name="Bartlett D.H."/>
            <person name="Yu J."/>
            <person name="Hu S."/>
            <person name="Xiao X."/>
        </authorList>
    </citation>
    <scope>NUCLEOTIDE SEQUENCE [LARGE SCALE GENOMIC DNA]</scope>
    <source>
        <strain evidence="3">WP3 / JCM 13877</strain>
    </source>
</reference>
<dbReference type="Gene3D" id="3.30.1330.230">
    <property type="match status" value="1"/>
</dbReference>
<dbReference type="eggNOG" id="COG0476">
    <property type="taxonomic scope" value="Bacteria"/>
</dbReference>
<accession>B8CN32</accession>
<dbReference type="Gene3D" id="3.30.40.250">
    <property type="match status" value="1"/>
</dbReference>
<keyword evidence="3" id="KW-1185">Reference proteome</keyword>
<dbReference type="GO" id="GO:0008641">
    <property type="term" value="F:ubiquitin-like modifier activating enzyme activity"/>
    <property type="evidence" value="ECO:0007669"/>
    <property type="project" value="InterPro"/>
</dbReference>
<dbReference type="EMBL" id="CP000472">
    <property type="protein sequence ID" value="ACJ28534.1"/>
    <property type="molecule type" value="Genomic_DNA"/>
</dbReference>
<gene>
    <name evidence="2" type="ordered locus">swp_1766</name>
</gene>
<dbReference type="AlphaFoldDB" id="B8CN32"/>
<evidence type="ECO:0000313" key="3">
    <source>
        <dbReference type="Proteomes" id="UP000000753"/>
    </source>
</evidence>
<proteinExistence type="predicted"/>